<dbReference type="EMBL" id="CAKLBY020000035">
    <property type="protein sequence ID" value="CAK7908863.1"/>
    <property type="molecule type" value="Genomic_DNA"/>
</dbReference>
<evidence type="ECO:0008006" key="4">
    <source>
        <dbReference type="Google" id="ProtNLM"/>
    </source>
</evidence>
<protein>
    <recommendedName>
        <fullName evidence="4">Glycosyl transferase family 1 domain-containing protein</fullName>
    </recommendedName>
</protein>
<dbReference type="Gene3D" id="3.40.50.2000">
    <property type="entry name" value="Glycogen Phosphorylase B"/>
    <property type="match status" value="1"/>
</dbReference>
<name>A0AAV1T844_9STRA</name>
<evidence type="ECO:0000256" key="1">
    <source>
        <dbReference type="SAM" id="Phobius"/>
    </source>
</evidence>
<proteinExistence type="predicted"/>
<keyword evidence="1" id="KW-1133">Transmembrane helix</keyword>
<keyword evidence="1" id="KW-0472">Membrane</keyword>
<dbReference type="AlphaFoldDB" id="A0AAV1T844"/>
<accession>A0AAV1T844</accession>
<keyword evidence="1" id="KW-0812">Transmembrane</keyword>
<evidence type="ECO:0000313" key="2">
    <source>
        <dbReference type="EMBL" id="CAK7908863.1"/>
    </source>
</evidence>
<organism evidence="2 3">
    <name type="scientific">Peronospora matthiolae</name>
    <dbReference type="NCBI Taxonomy" id="2874970"/>
    <lineage>
        <taxon>Eukaryota</taxon>
        <taxon>Sar</taxon>
        <taxon>Stramenopiles</taxon>
        <taxon>Oomycota</taxon>
        <taxon>Peronosporomycetes</taxon>
        <taxon>Peronosporales</taxon>
        <taxon>Peronosporaceae</taxon>
        <taxon>Peronospora</taxon>
    </lineage>
</organism>
<gene>
    <name evidence="2" type="ORF">PM001_LOCUS3814</name>
</gene>
<evidence type="ECO:0000313" key="3">
    <source>
        <dbReference type="Proteomes" id="UP001162060"/>
    </source>
</evidence>
<reference evidence="2" key="1">
    <citation type="submission" date="2024-01" db="EMBL/GenBank/DDBJ databases">
        <authorList>
            <person name="Webb A."/>
        </authorList>
    </citation>
    <scope>NUCLEOTIDE SEQUENCE</scope>
    <source>
        <strain evidence="2">Pm1</strain>
    </source>
</reference>
<comment type="caution">
    <text evidence="2">The sequence shown here is derived from an EMBL/GenBank/DDBJ whole genome shotgun (WGS) entry which is preliminary data.</text>
</comment>
<dbReference type="SUPFAM" id="SSF53756">
    <property type="entry name" value="UDP-Glycosyltransferase/glycogen phosphorylase"/>
    <property type="match status" value="1"/>
</dbReference>
<dbReference type="Proteomes" id="UP001162060">
    <property type="component" value="Unassembled WGS sequence"/>
</dbReference>
<sequence>MDNTKPRIETHRQSIRVRIQSILAVIIGASVCTLVFEIVTLNGSLDTIRRLAFFQNIHPYKKPVTDLTSRIFTEKDAEQDTLIELLNSMENNALNNFQDDQEVKSADLYHLSLLHGACVNYTDAIVSWKFGAPGPHQDEEAYRMGTLVNEDDANLLEKLKQCPDIDLFLPSKLRGYGYCEDAMAYTKYLHTRVLPLWAVTKKMYDPESQRIVDYFDLCPKTPMLFFQHYWENIPSSSRWPRQKKMYLMPNIEMWELESSHYWRVDVVLCKTRICNERVTKWYEQRGNPNDAKVIYTKHTSSDHASYARRVLGNQVKAKNFTDVQFTHTAGGSIWKGTRQVIECWLSRPHFPSLDLYVRDDLYETMFKDAYNKRIASSQIRLNTDNLNTSTFHKAIAQSAYFLCPSQLEGYGHYLNQARASGGVIVTTDLDPMKELIESDKMGLKVPARSMHDYDAFLGGMSSTKLGLRDEPGMMAIFTADELCVTVEHLLNDYTVDQRRDMGKNARLQYHKDTKFFELAMLRLRILARQHASAYSDNDNGIDIITSAPRRHIRDGSTVR</sequence>
<feature type="transmembrane region" description="Helical" evidence="1">
    <location>
        <begin position="21"/>
        <end position="41"/>
    </location>
</feature>